<dbReference type="Proteomes" id="UP001630127">
    <property type="component" value="Unassembled WGS sequence"/>
</dbReference>
<name>A0ABD2Y6M0_9GENT</name>
<protein>
    <submittedName>
        <fullName evidence="1">Uncharacterized protein</fullName>
    </submittedName>
</protein>
<proteinExistence type="predicted"/>
<accession>A0ABD2Y6M0</accession>
<gene>
    <name evidence="1" type="ORF">ACH5RR_037167</name>
</gene>
<comment type="caution">
    <text evidence="1">The sequence shown here is derived from an EMBL/GenBank/DDBJ whole genome shotgun (WGS) entry which is preliminary data.</text>
</comment>
<dbReference type="EMBL" id="JBJUIK010000015">
    <property type="protein sequence ID" value="KAL3502718.1"/>
    <property type="molecule type" value="Genomic_DNA"/>
</dbReference>
<evidence type="ECO:0000313" key="2">
    <source>
        <dbReference type="Proteomes" id="UP001630127"/>
    </source>
</evidence>
<keyword evidence="2" id="KW-1185">Reference proteome</keyword>
<sequence length="379" mass="40008">MEDGLFVANKGESKKAMEDGVFVVHPLHSNPYVNYPTTKRGDEVEGKAANAMMQGSTTMWTEIEGEIIQAEIVATAKRGTEVQNLTAIVARTTSSHNFVDKFVENVVEKPTRNSQNSSAATLASPCAADEDADSIGFPHPSVEPSTSNPLLGVPTTHEIETLAPLPNSIHQEVKFAAALQENKDSTAAVHDVVAEAVIASKPIINTAVSLGSVDDSTIVSELETSYLVAARQRNRDAAAACKNGDDTAAAQKRNGSSSAAEWTAVTVMEVAEYDDIAATSSHELGAAGAKKKDATATALTHTTLEVDLAETNKDIAVAHQGKKDATAACTSTNAVAISFLPSATASASEIKTMWLLLGLKTGISSLRIQRKKMQQLLHL</sequence>
<dbReference type="AlphaFoldDB" id="A0ABD2Y6M0"/>
<reference evidence="1 2" key="1">
    <citation type="submission" date="2024-11" db="EMBL/GenBank/DDBJ databases">
        <title>A near-complete genome assembly of Cinchona calisaya.</title>
        <authorList>
            <person name="Lian D.C."/>
            <person name="Zhao X.W."/>
            <person name="Wei L."/>
        </authorList>
    </citation>
    <scope>NUCLEOTIDE SEQUENCE [LARGE SCALE GENOMIC DNA]</scope>
    <source>
        <tissue evidence="1">Nenye</tissue>
    </source>
</reference>
<organism evidence="1 2">
    <name type="scientific">Cinchona calisaya</name>
    <dbReference type="NCBI Taxonomy" id="153742"/>
    <lineage>
        <taxon>Eukaryota</taxon>
        <taxon>Viridiplantae</taxon>
        <taxon>Streptophyta</taxon>
        <taxon>Embryophyta</taxon>
        <taxon>Tracheophyta</taxon>
        <taxon>Spermatophyta</taxon>
        <taxon>Magnoliopsida</taxon>
        <taxon>eudicotyledons</taxon>
        <taxon>Gunneridae</taxon>
        <taxon>Pentapetalae</taxon>
        <taxon>asterids</taxon>
        <taxon>lamiids</taxon>
        <taxon>Gentianales</taxon>
        <taxon>Rubiaceae</taxon>
        <taxon>Cinchonoideae</taxon>
        <taxon>Cinchoneae</taxon>
        <taxon>Cinchona</taxon>
    </lineage>
</organism>
<evidence type="ECO:0000313" key="1">
    <source>
        <dbReference type="EMBL" id="KAL3502718.1"/>
    </source>
</evidence>